<reference evidence="2 3" key="1">
    <citation type="submission" date="2019-05" db="EMBL/GenBank/DDBJ databases">
        <title>Verrucobacter flavum gen. nov., sp. nov. a new member of the family Verrucomicrobiaceae.</title>
        <authorList>
            <person name="Szuroczki S."/>
            <person name="Abbaszade G."/>
            <person name="Szabo A."/>
            <person name="Felfoldi T."/>
            <person name="Schumann P."/>
            <person name="Boka K."/>
            <person name="Keki Z."/>
            <person name="Toumi M."/>
            <person name="Toth E."/>
        </authorList>
    </citation>
    <scope>NUCLEOTIDE SEQUENCE [LARGE SCALE GENOMIC DNA]</scope>
    <source>
        <strain evidence="2 3">MG-N-17</strain>
    </source>
</reference>
<evidence type="ECO:0000256" key="1">
    <source>
        <dbReference type="SAM" id="Phobius"/>
    </source>
</evidence>
<dbReference type="EMBL" id="VAUV01000014">
    <property type="protein sequence ID" value="TLD69306.1"/>
    <property type="molecule type" value="Genomic_DNA"/>
</dbReference>
<evidence type="ECO:0000313" key="3">
    <source>
        <dbReference type="Proteomes" id="UP000306196"/>
    </source>
</evidence>
<keyword evidence="1" id="KW-0812">Transmembrane</keyword>
<proteinExistence type="predicted"/>
<feature type="transmembrane region" description="Helical" evidence="1">
    <location>
        <begin position="75"/>
        <end position="95"/>
    </location>
</feature>
<feature type="transmembrane region" description="Helical" evidence="1">
    <location>
        <begin position="107"/>
        <end position="130"/>
    </location>
</feature>
<protein>
    <recommendedName>
        <fullName evidence="4">DUF1449 family protein</fullName>
    </recommendedName>
</protein>
<feature type="transmembrane region" description="Helical" evidence="1">
    <location>
        <begin position="16"/>
        <end position="35"/>
    </location>
</feature>
<gene>
    <name evidence="2" type="ORF">FEM03_18205</name>
</gene>
<accession>A0A5R8KAH4</accession>
<sequence>MIDFIRETLSLHNLPVTMLLGMVTMYWLLVIVGILDNDFEGGVDGDVSNHGTLGGAGMSGGPESKKGGILNFGHAPLSIVGSFLAIFMWLISLWGNFYLNGEPGDRSLILAAVLLVPNGVISLLLTRVAVMPFDRLFKAMHEGSTEAEEIVGRKGRVASVQVDERYGQVEVVTNSAPLLVNARIEAGTQPLERNAAVTVLSAADDGSFYFVRSVSELESPRNQPSTP</sequence>
<keyword evidence="3" id="KW-1185">Reference proteome</keyword>
<dbReference type="RefSeq" id="WP_138087721.1">
    <property type="nucleotide sequence ID" value="NZ_VAUV01000014.1"/>
</dbReference>
<dbReference type="Proteomes" id="UP000306196">
    <property type="component" value="Unassembled WGS sequence"/>
</dbReference>
<organism evidence="2 3">
    <name type="scientific">Phragmitibacter flavus</name>
    <dbReference type="NCBI Taxonomy" id="2576071"/>
    <lineage>
        <taxon>Bacteria</taxon>
        <taxon>Pseudomonadati</taxon>
        <taxon>Verrucomicrobiota</taxon>
        <taxon>Verrucomicrobiia</taxon>
        <taxon>Verrucomicrobiales</taxon>
        <taxon>Verrucomicrobiaceae</taxon>
        <taxon>Phragmitibacter</taxon>
    </lineage>
</organism>
<keyword evidence="1" id="KW-1133">Transmembrane helix</keyword>
<name>A0A5R8KAH4_9BACT</name>
<dbReference type="OrthoDB" id="2112507at2"/>
<evidence type="ECO:0008006" key="4">
    <source>
        <dbReference type="Google" id="ProtNLM"/>
    </source>
</evidence>
<comment type="caution">
    <text evidence="2">The sequence shown here is derived from an EMBL/GenBank/DDBJ whole genome shotgun (WGS) entry which is preliminary data.</text>
</comment>
<keyword evidence="1" id="KW-0472">Membrane</keyword>
<dbReference type="AlphaFoldDB" id="A0A5R8KAH4"/>
<evidence type="ECO:0000313" key="2">
    <source>
        <dbReference type="EMBL" id="TLD69306.1"/>
    </source>
</evidence>